<dbReference type="Proteomes" id="UP000199659">
    <property type="component" value="Unassembled WGS sequence"/>
</dbReference>
<feature type="domain" description="YcxB-like C-terminal" evidence="2">
    <location>
        <begin position="96"/>
        <end position="143"/>
    </location>
</feature>
<evidence type="ECO:0000256" key="1">
    <source>
        <dbReference type="SAM" id="Phobius"/>
    </source>
</evidence>
<evidence type="ECO:0000259" key="2">
    <source>
        <dbReference type="Pfam" id="PF14317"/>
    </source>
</evidence>
<accession>A0A1I6J3E3</accession>
<name>A0A1I6J3E3_9FIRM</name>
<dbReference type="STRING" id="37658.SAMN05661086_01415"/>
<feature type="transmembrane region" description="Helical" evidence="1">
    <location>
        <begin position="24"/>
        <end position="48"/>
    </location>
</feature>
<dbReference type="AlphaFoldDB" id="A0A1I6J3E3"/>
<keyword evidence="1" id="KW-0472">Membrane</keyword>
<evidence type="ECO:0000313" key="4">
    <source>
        <dbReference type="Proteomes" id="UP000199659"/>
    </source>
</evidence>
<feature type="transmembrane region" description="Helical" evidence="1">
    <location>
        <begin position="54"/>
        <end position="74"/>
    </location>
</feature>
<gene>
    <name evidence="3" type="ORF">SAMN05661086_01415</name>
</gene>
<protein>
    <submittedName>
        <fullName evidence="3">YcxB-like protein</fullName>
    </submittedName>
</protein>
<dbReference type="Pfam" id="PF14317">
    <property type="entry name" value="YcxB"/>
    <property type="match status" value="1"/>
</dbReference>
<proteinExistence type="predicted"/>
<dbReference type="OrthoDB" id="9792641at2"/>
<dbReference type="InterPro" id="IPR025588">
    <property type="entry name" value="YcxB-like_C"/>
</dbReference>
<keyword evidence="1" id="KW-1133">Transmembrane helix</keyword>
<keyword evidence="1" id="KW-0812">Transmembrane</keyword>
<keyword evidence="4" id="KW-1185">Reference proteome</keyword>
<dbReference type="EMBL" id="FOYZ01000004">
    <property type="protein sequence ID" value="SFR73535.1"/>
    <property type="molecule type" value="Genomic_DNA"/>
</dbReference>
<sequence>MEKEVRLSIIITPKDMHHFLVKHTYGGVSGIVGILISVVALIFLAIGYQHNDTLKNVMLAGIGALFTVVQPLQLKLKAAQQVKLNPMFQKPLLYLIDGSGIKVSQMEEEAAVAWEDIRKVVETKKSIIVYMSPVRAFIWPKEQYSDKAVQVKELISQNLKKEQCKWSKV</sequence>
<dbReference type="RefSeq" id="WP_092559984.1">
    <property type="nucleotide sequence ID" value="NZ_FOYZ01000004.1"/>
</dbReference>
<evidence type="ECO:0000313" key="3">
    <source>
        <dbReference type="EMBL" id="SFR73535.1"/>
    </source>
</evidence>
<reference evidence="3 4" key="1">
    <citation type="submission" date="2016-10" db="EMBL/GenBank/DDBJ databases">
        <authorList>
            <person name="de Groot N.N."/>
        </authorList>
    </citation>
    <scope>NUCLEOTIDE SEQUENCE [LARGE SCALE GENOMIC DNA]</scope>
    <source>
        <strain evidence="3 4">743A</strain>
    </source>
</reference>
<organism evidence="3 4">
    <name type="scientific">Anaeromicropila populeti</name>
    <dbReference type="NCBI Taxonomy" id="37658"/>
    <lineage>
        <taxon>Bacteria</taxon>
        <taxon>Bacillati</taxon>
        <taxon>Bacillota</taxon>
        <taxon>Clostridia</taxon>
        <taxon>Lachnospirales</taxon>
        <taxon>Lachnospiraceae</taxon>
        <taxon>Anaeromicropila</taxon>
    </lineage>
</organism>